<proteinExistence type="predicted"/>
<comment type="cofactor">
    <cofactor evidence="3">
        <name>Mg(2+)</name>
        <dbReference type="ChEBI" id="CHEBI:18420"/>
    </cofactor>
</comment>
<evidence type="ECO:0000256" key="20">
    <source>
        <dbReference type="ARBA" id="ARBA00041776"/>
    </source>
</evidence>
<evidence type="ECO:0000256" key="6">
    <source>
        <dbReference type="ARBA" id="ARBA00022475"/>
    </source>
</evidence>
<name>A0ABR6YG99_9BURK</name>
<dbReference type="InterPro" id="IPR005467">
    <property type="entry name" value="His_kinase_dom"/>
</dbReference>
<dbReference type="InterPro" id="IPR004358">
    <property type="entry name" value="Sig_transdc_His_kin-like_C"/>
</dbReference>
<keyword evidence="11" id="KW-0378">Hydrolase</keyword>
<feature type="domain" description="Histidine kinase" evidence="23">
    <location>
        <begin position="301"/>
        <end position="516"/>
    </location>
</feature>
<evidence type="ECO:0000256" key="5">
    <source>
        <dbReference type="ARBA" id="ARBA00012438"/>
    </source>
</evidence>
<evidence type="ECO:0000256" key="3">
    <source>
        <dbReference type="ARBA" id="ARBA00001946"/>
    </source>
</evidence>
<dbReference type="InterPro" id="IPR050980">
    <property type="entry name" value="2C_sensor_his_kinase"/>
</dbReference>
<dbReference type="PRINTS" id="PR00344">
    <property type="entry name" value="BCTRLSENSOR"/>
</dbReference>
<dbReference type="CDD" id="cd06225">
    <property type="entry name" value="HAMP"/>
    <property type="match status" value="1"/>
</dbReference>
<dbReference type="EMBL" id="JACOGA010000019">
    <property type="protein sequence ID" value="MBC3875509.1"/>
    <property type="molecule type" value="Genomic_DNA"/>
</dbReference>
<comment type="caution">
    <text evidence="25">The sequence shown here is derived from an EMBL/GenBank/DDBJ whole genome shotgun (WGS) entry which is preliminary data.</text>
</comment>
<keyword evidence="12" id="KW-0067">ATP-binding</keyword>
<evidence type="ECO:0000256" key="18">
    <source>
        <dbReference type="ARBA" id="ARBA00023211"/>
    </source>
</evidence>
<protein>
    <recommendedName>
        <fullName evidence="19">Signal transduction histidine-protein kinase/phosphatase MprB</fullName>
        <ecNumber evidence="5">2.7.13.3</ecNumber>
    </recommendedName>
    <alternativeName>
        <fullName evidence="20">Mycobacterial persistence regulator B</fullName>
    </alternativeName>
</protein>
<evidence type="ECO:0000256" key="15">
    <source>
        <dbReference type="ARBA" id="ARBA00023012"/>
    </source>
</evidence>
<evidence type="ECO:0000259" key="24">
    <source>
        <dbReference type="PROSITE" id="PS50885"/>
    </source>
</evidence>
<keyword evidence="13" id="KW-0460">Magnesium</keyword>
<evidence type="ECO:0000256" key="9">
    <source>
        <dbReference type="ARBA" id="ARBA00022741"/>
    </source>
</evidence>
<dbReference type="SMART" id="SM00304">
    <property type="entry name" value="HAMP"/>
    <property type="match status" value="1"/>
</dbReference>
<keyword evidence="15" id="KW-0902">Two-component regulatory system</keyword>
<dbReference type="CDD" id="cd00082">
    <property type="entry name" value="HisKA"/>
    <property type="match status" value="1"/>
</dbReference>
<dbReference type="InterPro" id="IPR003594">
    <property type="entry name" value="HATPase_dom"/>
</dbReference>
<evidence type="ECO:0000256" key="10">
    <source>
        <dbReference type="ARBA" id="ARBA00022777"/>
    </source>
</evidence>
<keyword evidence="7" id="KW-0597">Phosphoprotein</keyword>
<dbReference type="InterPro" id="IPR003660">
    <property type="entry name" value="HAMP_dom"/>
</dbReference>
<evidence type="ECO:0000256" key="12">
    <source>
        <dbReference type="ARBA" id="ARBA00022840"/>
    </source>
</evidence>
<dbReference type="EC" id="2.7.13.3" evidence="5"/>
<dbReference type="RefSeq" id="WP_186943471.1">
    <property type="nucleotide sequence ID" value="NZ_JACOGA010000019.1"/>
</dbReference>
<dbReference type="SMART" id="SM00388">
    <property type="entry name" value="HisKA"/>
    <property type="match status" value="1"/>
</dbReference>
<dbReference type="SMART" id="SM00387">
    <property type="entry name" value="HATPase_c"/>
    <property type="match status" value="1"/>
</dbReference>
<evidence type="ECO:0000256" key="16">
    <source>
        <dbReference type="ARBA" id="ARBA00023016"/>
    </source>
</evidence>
<gene>
    <name evidence="25" type="ORF">H8K55_18105</name>
</gene>
<dbReference type="SUPFAM" id="SSF158472">
    <property type="entry name" value="HAMP domain-like"/>
    <property type="match status" value="1"/>
</dbReference>
<evidence type="ECO:0000259" key="23">
    <source>
        <dbReference type="PROSITE" id="PS50109"/>
    </source>
</evidence>
<dbReference type="Proteomes" id="UP000624279">
    <property type="component" value="Unassembled WGS sequence"/>
</dbReference>
<keyword evidence="17" id="KW-0843">Virulence</keyword>
<dbReference type="Pfam" id="PF00672">
    <property type="entry name" value="HAMP"/>
    <property type="match status" value="1"/>
</dbReference>
<evidence type="ECO:0000256" key="17">
    <source>
        <dbReference type="ARBA" id="ARBA00023026"/>
    </source>
</evidence>
<keyword evidence="14" id="KW-0904">Protein phosphatase</keyword>
<evidence type="ECO:0000256" key="1">
    <source>
        <dbReference type="ARBA" id="ARBA00000085"/>
    </source>
</evidence>
<comment type="cofactor">
    <cofactor evidence="2">
        <name>Mn(2+)</name>
        <dbReference type="ChEBI" id="CHEBI:29035"/>
    </cofactor>
</comment>
<keyword evidence="22" id="KW-0812">Transmembrane</keyword>
<keyword evidence="6" id="KW-1003">Cell membrane</keyword>
<keyword evidence="10" id="KW-0418">Kinase</keyword>
<keyword evidence="9" id="KW-0547">Nucleotide-binding</keyword>
<accession>A0ABR6YG99</accession>
<feature type="compositionally biased region" description="Basic and acidic residues" evidence="21">
    <location>
        <begin position="135"/>
        <end position="151"/>
    </location>
</feature>
<evidence type="ECO:0000256" key="21">
    <source>
        <dbReference type="SAM" id="MobiDB-lite"/>
    </source>
</evidence>
<evidence type="ECO:0000256" key="14">
    <source>
        <dbReference type="ARBA" id="ARBA00022912"/>
    </source>
</evidence>
<keyword evidence="18" id="KW-0464">Manganese</keyword>
<keyword evidence="26" id="KW-1185">Reference proteome</keyword>
<feature type="transmembrane region" description="Helical" evidence="22">
    <location>
        <begin position="218"/>
        <end position="239"/>
    </location>
</feature>
<evidence type="ECO:0000256" key="8">
    <source>
        <dbReference type="ARBA" id="ARBA00022679"/>
    </source>
</evidence>
<feature type="region of interest" description="Disordered" evidence="21">
    <location>
        <begin position="85"/>
        <end position="155"/>
    </location>
</feature>
<organism evidence="25 26">
    <name type="scientific">Undibacterium flavidum</name>
    <dbReference type="NCBI Taxonomy" id="2762297"/>
    <lineage>
        <taxon>Bacteria</taxon>
        <taxon>Pseudomonadati</taxon>
        <taxon>Pseudomonadota</taxon>
        <taxon>Betaproteobacteria</taxon>
        <taxon>Burkholderiales</taxon>
        <taxon>Oxalobacteraceae</taxon>
        <taxon>Undibacterium</taxon>
    </lineage>
</organism>
<evidence type="ECO:0000256" key="11">
    <source>
        <dbReference type="ARBA" id="ARBA00022801"/>
    </source>
</evidence>
<comment type="catalytic activity">
    <reaction evidence="1">
        <text>ATP + protein L-histidine = ADP + protein N-phospho-L-histidine.</text>
        <dbReference type="EC" id="2.7.13.3"/>
    </reaction>
</comment>
<evidence type="ECO:0000256" key="2">
    <source>
        <dbReference type="ARBA" id="ARBA00001936"/>
    </source>
</evidence>
<feature type="domain" description="HAMP" evidence="24">
    <location>
        <begin position="241"/>
        <end position="293"/>
    </location>
</feature>
<comment type="subcellular location">
    <subcellularLocation>
        <location evidence="4">Cell membrane</location>
        <topology evidence="4">Multi-pass membrane protein</topology>
    </subcellularLocation>
</comment>
<dbReference type="PROSITE" id="PS50885">
    <property type="entry name" value="HAMP"/>
    <property type="match status" value="1"/>
</dbReference>
<dbReference type="Gene3D" id="1.10.287.130">
    <property type="match status" value="1"/>
</dbReference>
<feature type="compositionally biased region" description="Basic and acidic residues" evidence="21">
    <location>
        <begin position="86"/>
        <end position="110"/>
    </location>
</feature>
<keyword evidence="22" id="KW-1133">Transmembrane helix</keyword>
<evidence type="ECO:0000256" key="19">
    <source>
        <dbReference type="ARBA" id="ARBA00040454"/>
    </source>
</evidence>
<keyword evidence="16" id="KW-0346">Stress response</keyword>
<dbReference type="Gene3D" id="6.10.340.10">
    <property type="match status" value="1"/>
</dbReference>
<dbReference type="InterPro" id="IPR003661">
    <property type="entry name" value="HisK_dim/P_dom"/>
</dbReference>
<dbReference type="PANTHER" id="PTHR44936:SF9">
    <property type="entry name" value="SENSOR PROTEIN CREC"/>
    <property type="match status" value="1"/>
</dbReference>
<evidence type="ECO:0000313" key="25">
    <source>
        <dbReference type="EMBL" id="MBC3875509.1"/>
    </source>
</evidence>
<evidence type="ECO:0000256" key="22">
    <source>
        <dbReference type="SAM" id="Phobius"/>
    </source>
</evidence>
<keyword evidence="22" id="KW-0472">Membrane</keyword>
<dbReference type="PANTHER" id="PTHR44936">
    <property type="entry name" value="SENSOR PROTEIN CREC"/>
    <property type="match status" value="1"/>
</dbReference>
<evidence type="ECO:0000256" key="4">
    <source>
        <dbReference type="ARBA" id="ARBA00004651"/>
    </source>
</evidence>
<dbReference type="Pfam" id="PF02518">
    <property type="entry name" value="HATPase_c"/>
    <property type="match status" value="1"/>
</dbReference>
<evidence type="ECO:0000313" key="26">
    <source>
        <dbReference type="Proteomes" id="UP000624279"/>
    </source>
</evidence>
<dbReference type="InterPro" id="IPR036890">
    <property type="entry name" value="HATPase_C_sf"/>
</dbReference>
<dbReference type="SUPFAM" id="SSF55874">
    <property type="entry name" value="ATPase domain of HSP90 chaperone/DNA topoisomerase II/histidine kinase"/>
    <property type="match status" value="1"/>
</dbReference>
<dbReference type="SUPFAM" id="SSF47384">
    <property type="entry name" value="Homodimeric domain of signal transducing histidine kinase"/>
    <property type="match status" value="1"/>
</dbReference>
<keyword evidence="8" id="KW-0808">Transferase</keyword>
<dbReference type="PROSITE" id="PS50109">
    <property type="entry name" value="HIS_KIN"/>
    <property type="match status" value="1"/>
</dbReference>
<dbReference type="Gene3D" id="3.30.565.10">
    <property type="entry name" value="Histidine kinase-like ATPase, C-terminal domain"/>
    <property type="match status" value="1"/>
</dbReference>
<sequence>MRLNISKKISLSLILVLVLSITTMAWLTGRSLQSGFNAYLKEKQLIDLNKVALVLAAYYSEHGDFSNLRHNPRVVRPLIDGALGRVPDHLQREPEGASERDPREESRLDDEMPPALSRSRLNQERRLTLTPVEPDVARRPPRPEPDRDARPRPGILDLGPRLSLIDEHGEPVFGPLRQAQATLQQAIIHDGKSVGIVLAPVPEFGFEKSTLEFIRKQMSHIVLLALALILIAALVSIWLGKHLVRPIASLRRTTQQIANGHLHARAEIVNQDEIGDLAQHINAMAKHLEQNELKRRKIMADLSHELRTPLTVMRAEVEAMIDGVRALNIESVRSLETEIRHLNKLVDDLHQLALADAGDLRFHFEQIDLSDLLQQLGSRFQARMLQAQLSLQVEVPDQPVQLLADSGRLTQVIENLLENSLRYTDPGGRVLLRLSAALGVVNICIEDSAPGLAEGRHQKMFDRLYREDQARSRVKGGSGLGLAICRSLILAHSGEIQASASTLGGVKITILLPSSDVKLRSSI</sequence>
<dbReference type="InterPro" id="IPR036097">
    <property type="entry name" value="HisK_dim/P_sf"/>
</dbReference>
<evidence type="ECO:0000256" key="7">
    <source>
        <dbReference type="ARBA" id="ARBA00022553"/>
    </source>
</evidence>
<reference evidence="25 26" key="1">
    <citation type="submission" date="2020-08" db="EMBL/GenBank/DDBJ databases">
        <title>Novel species isolated from subtropical streams in China.</title>
        <authorList>
            <person name="Lu H."/>
        </authorList>
    </citation>
    <scope>NUCLEOTIDE SEQUENCE [LARGE SCALE GENOMIC DNA]</scope>
    <source>
        <strain evidence="25 26">LX15W</strain>
    </source>
</reference>
<dbReference type="Pfam" id="PF00512">
    <property type="entry name" value="HisKA"/>
    <property type="match status" value="1"/>
</dbReference>
<evidence type="ECO:0000256" key="13">
    <source>
        <dbReference type="ARBA" id="ARBA00022842"/>
    </source>
</evidence>